<keyword evidence="1" id="KW-0687">Ribonucleoprotein</keyword>
<name>A0A931CWM1_9BACT</name>
<reference evidence="1" key="1">
    <citation type="submission" date="2020-07" db="EMBL/GenBank/DDBJ databases">
        <title>Severe corrosion of carbon steel in oil field produced water can be linked to methanogenic archaea containing a special type of NiFe hydrogenase.</title>
        <authorList>
            <person name="Lahme S."/>
            <person name="Mand J."/>
            <person name="Longwell J."/>
            <person name="Smith R."/>
            <person name="Enning D."/>
        </authorList>
    </citation>
    <scope>NUCLEOTIDE SEQUENCE</scope>
    <source>
        <strain evidence="1">MIC098Bin6</strain>
    </source>
</reference>
<evidence type="ECO:0000313" key="2">
    <source>
        <dbReference type="Proteomes" id="UP000706172"/>
    </source>
</evidence>
<evidence type="ECO:0000313" key="1">
    <source>
        <dbReference type="EMBL" id="MBG0780071.1"/>
    </source>
</evidence>
<gene>
    <name evidence="1" type="ORF">H0S81_09130</name>
</gene>
<protein>
    <submittedName>
        <fullName evidence="1">30S ribosomal protein S6</fullName>
    </submittedName>
</protein>
<dbReference type="EMBL" id="JACCQK010000565">
    <property type="protein sequence ID" value="MBG0780071.1"/>
    <property type="molecule type" value="Genomic_DNA"/>
</dbReference>
<dbReference type="GO" id="GO:0006412">
    <property type="term" value="P:translation"/>
    <property type="evidence" value="ECO:0007669"/>
    <property type="project" value="InterPro"/>
</dbReference>
<dbReference type="Proteomes" id="UP000706172">
    <property type="component" value="Unassembled WGS sequence"/>
</dbReference>
<feature type="non-terminal residue" evidence="1">
    <location>
        <position position="35"/>
    </location>
</feature>
<accession>A0A931CWM1</accession>
<dbReference type="AlphaFoldDB" id="A0A931CWM1"/>
<organism evidence="1 2">
    <name type="scientific">Desulfotignum balticum</name>
    <dbReference type="NCBI Taxonomy" id="115781"/>
    <lineage>
        <taxon>Bacteria</taxon>
        <taxon>Pseudomonadati</taxon>
        <taxon>Thermodesulfobacteriota</taxon>
        <taxon>Desulfobacteria</taxon>
        <taxon>Desulfobacterales</taxon>
        <taxon>Desulfobacteraceae</taxon>
        <taxon>Desulfotignum</taxon>
    </lineage>
</organism>
<comment type="caution">
    <text evidence="1">The sequence shown here is derived from an EMBL/GenBank/DDBJ whole genome shotgun (WGS) entry which is preliminary data.</text>
</comment>
<proteinExistence type="predicted"/>
<dbReference type="Gene3D" id="3.30.70.60">
    <property type="match status" value="1"/>
</dbReference>
<dbReference type="GO" id="GO:0003735">
    <property type="term" value="F:structural constituent of ribosome"/>
    <property type="evidence" value="ECO:0007669"/>
    <property type="project" value="InterPro"/>
</dbReference>
<dbReference type="GO" id="GO:0005840">
    <property type="term" value="C:ribosome"/>
    <property type="evidence" value="ECO:0007669"/>
    <property type="project" value="UniProtKB-KW"/>
</dbReference>
<keyword evidence="1" id="KW-0689">Ribosomal protein</keyword>
<sequence>MRKYETVVISDPDLQDQARAELLDKIRNIIAREHG</sequence>
<dbReference type="GO" id="GO:0019843">
    <property type="term" value="F:rRNA binding"/>
    <property type="evidence" value="ECO:0007669"/>
    <property type="project" value="InterPro"/>
</dbReference>
<dbReference type="SUPFAM" id="SSF54995">
    <property type="entry name" value="Ribosomal protein S6"/>
    <property type="match status" value="1"/>
</dbReference>
<dbReference type="InterPro" id="IPR035980">
    <property type="entry name" value="Ribosomal_bS6_sf"/>
</dbReference>
<dbReference type="InterPro" id="IPR014717">
    <property type="entry name" value="Transl_elong_EF1B/ribsomal_bS6"/>
</dbReference>